<proteinExistence type="predicted"/>
<dbReference type="EMBL" id="JAHLQT010010410">
    <property type="protein sequence ID" value="KAG7172832.1"/>
    <property type="molecule type" value="Genomic_DNA"/>
</dbReference>
<keyword evidence="2" id="KW-1185">Reference proteome</keyword>
<protein>
    <submittedName>
        <fullName evidence="1">Putative Biogenesis of lysosome-related organelles complex 1 subunit 3-containing protein</fullName>
    </submittedName>
</protein>
<organism evidence="1 2">
    <name type="scientific">Homarus americanus</name>
    <name type="common">American lobster</name>
    <dbReference type="NCBI Taxonomy" id="6706"/>
    <lineage>
        <taxon>Eukaryota</taxon>
        <taxon>Metazoa</taxon>
        <taxon>Ecdysozoa</taxon>
        <taxon>Arthropoda</taxon>
        <taxon>Crustacea</taxon>
        <taxon>Multicrustacea</taxon>
        <taxon>Malacostraca</taxon>
        <taxon>Eumalacostraca</taxon>
        <taxon>Eucarida</taxon>
        <taxon>Decapoda</taxon>
        <taxon>Pleocyemata</taxon>
        <taxon>Astacidea</taxon>
        <taxon>Nephropoidea</taxon>
        <taxon>Nephropidae</taxon>
        <taxon>Homarus</taxon>
    </lineage>
</organism>
<dbReference type="AlphaFoldDB" id="A0A8J5TIS3"/>
<evidence type="ECO:0000313" key="1">
    <source>
        <dbReference type="EMBL" id="KAG7172832.1"/>
    </source>
</evidence>
<sequence length="154" mass="16987">MSGVQGIIVCGEASESDEEEEFCAAMARGQLVNQKPGAPTPEGCTVKQYVEKKQLKQQQQQHYQQQVRRTHHSLLHHKLWETNASLERNLTQCIHGPLTEQTNRISRLITTIPAAQTSTLSAHSSLSQTARNLSHINFLLGGLANNPLASLKAP</sequence>
<accession>A0A8J5TIS3</accession>
<reference evidence="1" key="1">
    <citation type="journal article" date="2021" name="Sci. Adv.">
        <title>The American lobster genome reveals insights on longevity, neural, and immune adaptations.</title>
        <authorList>
            <person name="Polinski J.M."/>
            <person name="Zimin A.V."/>
            <person name="Clark K.F."/>
            <person name="Kohn A.B."/>
            <person name="Sadowski N."/>
            <person name="Timp W."/>
            <person name="Ptitsyn A."/>
            <person name="Khanna P."/>
            <person name="Romanova D.Y."/>
            <person name="Williams P."/>
            <person name="Greenwood S.J."/>
            <person name="Moroz L.L."/>
            <person name="Walt D.R."/>
            <person name="Bodnar A.G."/>
        </authorList>
    </citation>
    <scope>NUCLEOTIDE SEQUENCE</scope>
    <source>
        <strain evidence="1">GMGI-L3</strain>
    </source>
</reference>
<dbReference type="Pfam" id="PF15753">
    <property type="entry name" value="BLOC1S3"/>
    <property type="match status" value="1"/>
</dbReference>
<comment type="caution">
    <text evidence="1">The sequence shown here is derived from an EMBL/GenBank/DDBJ whole genome shotgun (WGS) entry which is preliminary data.</text>
</comment>
<dbReference type="InterPro" id="IPR017245">
    <property type="entry name" value="BLOC-1_complex_su-3"/>
</dbReference>
<name>A0A8J5TIS3_HOMAM</name>
<evidence type="ECO:0000313" key="2">
    <source>
        <dbReference type="Proteomes" id="UP000747542"/>
    </source>
</evidence>
<dbReference type="Proteomes" id="UP000747542">
    <property type="component" value="Unassembled WGS sequence"/>
</dbReference>
<gene>
    <name evidence="1" type="ORF">Hamer_G022827</name>
</gene>
<dbReference type="OrthoDB" id="6371714at2759"/>